<gene>
    <name evidence="1" type="ORF">PIB30_087574</name>
</gene>
<proteinExistence type="predicted"/>
<name>A0ABU6YR63_9FABA</name>
<reference evidence="1 2" key="1">
    <citation type="journal article" date="2023" name="Plants (Basel)">
        <title>Bridging the Gap: Combining Genomics and Transcriptomics Approaches to Understand Stylosanthes scabra, an Orphan Legume from the Brazilian Caatinga.</title>
        <authorList>
            <person name="Ferreira-Neto J.R.C."/>
            <person name="da Silva M.D."/>
            <person name="Binneck E."/>
            <person name="de Melo N.F."/>
            <person name="da Silva R.H."/>
            <person name="de Melo A.L.T.M."/>
            <person name="Pandolfi V."/>
            <person name="Bustamante F.O."/>
            <person name="Brasileiro-Vidal A.C."/>
            <person name="Benko-Iseppon A.M."/>
        </authorList>
    </citation>
    <scope>NUCLEOTIDE SEQUENCE [LARGE SCALE GENOMIC DNA]</scope>
    <source>
        <tissue evidence="1">Leaves</tissue>
    </source>
</reference>
<organism evidence="1 2">
    <name type="scientific">Stylosanthes scabra</name>
    <dbReference type="NCBI Taxonomy" id="79078"/>
    <lineage>
        <taxon>Eukaryota</taxon>
        <taxon>Viridiplantae</taxon>
        <taxon>Streptophyta</taxon>
        <taxon>Embryophyta</taxon>
        <taxon>Tracheophyta</taxon>
        <taxon>Spermatophyta</taxon>
        <taxon>Magnoliopsida</taxon>
        <taxon>eudicotyledons</taxon>
        <taxon>Gunneridae</taxon>
        <taxon>Pentapetalae</taxon>
        <taxon>rosids</taxon>
        <taxon>fabids</taxon>
        <taxon>Fabales</taxon>
        <taxon>Fabaceae</taxon>
        <taxon>Papilionoideae</taxon>
        <taxon>50 kb inversion clade</taxon>
        <taxon>dalbergioids sensu lato</taxon>
        <taxon>Dalbergieae</taxon>
        <taxon>Pterocarpus clade</taxon>
        <taxon>Stylosanthes</taxon>
    </lineage>
</organism>
<evidence type="ECO:0000313" key="2">
    <source>
        <dbReference type="Proteomes" id="UP001341840"/>
    </source>
</evidence>
<sequence length="188" mass="21334">MAENLQGDQGAVVQEVEADQIPHELPSIYRWVTRHVLGAPSVLTQEYLDELRLSGVIFGGGELERRYRVEAHRPGDRCPGFVYRTRFSLLKIFPVGDHRPFWLSLEGEGRFPSFWSSEAGLDYVPVMYKGLNTEQKESTDILILLFSERNVKPKSVISRSKNGRERMTLARLRNLLRPPPAGVAPNTS</sequence>
<dbReference type="EMBL" id="JASCZI010243204">
    <property type="protein sequence ID" value="MED6212867.1"/>
    <property type="molecule type" value="Genomic_DNA"/>
</dbReference>
<keyword evidence="2" id="KW-1185">Reference proteome</keyword>
<accession>A0ABU6YR63</accession>
<protein>
    <submittedName>
        <fullName evidence="1">Uncharacterized protein</fullName>
    </submittedName>
</protein>
<dbReference type="Proteomes" id="UP001341840">
    <property type="component" value="Unassembled WGS sequence"/>
</dbReference>
<evidence type="ECO:0000313" key="1">
    <source>
        <dbReference type="EMBL" id="MED6212867.1"/>
    </source>
</evidence>
<comment type="caution">
    <text evidence="1">The sequence shown here is derived from an EMBL/GenBank/DDBJ whole genome shotgun (WGS) entry which is preliminary data.</text>
</comment>